<dbReference type="Pfam" id="PF00536">
    <property type="entry name" value="SAM_1"/>
    <property type="match status" value="1"/>
</dbReference>
<dbReference type="PANTHER" id="PTHR12515:SF5">
    <property type="entry name" value="PROTEIN SMAUG"/>
    <property type="match status" value="1"/>
</dbReference>
<dbReference type="Gene3D" id="1.10.150.50">
    <property type="entry name" value="Transcription Factor, Ets-1"/>
    <property type="match status" value="1"/>
</dbReference>
<dbReference type="PANTHER" id="PTHR12515">
    <property type="entry name" value="STERILE ALPHA MOTIF DOMAIN CONTAINING PROTEIN 4-RELATED"/>
    <property type="match status" value="1"/>
</dbReference>
<gene>
    <name evidence="7" type="ORF">DME_LOCUS4513</name>
</gene>
<comment type="similarity">
    <text evidence="2">Belongs to the SMAUG family.</text>
</comment>
<evidence type="ECO:0000313" key="7">
    <source>
        <dbReference type="EMBL" id="VDN54540.1"/>
    </source>
</evidence>
<reference evidence="10" key="1">
    <citation type="submission" date="2016-04" db="UniProtKB">
        <authorList>
            <consortium name="WormBaseParasite"/>
        </authorList>
    </citation>
    <scope>IDENTIFICATION</scope>
</reference>
<feature type="region of interest" description="Disordered" evidence="5">
    <location>
        <begin position="324"/>
        <end position="345"/>
    </location>
</feature>
<evidence type="ECO:0000313" key="10">
    <source>
        <dbReference type="WBParaSite" id="DME_0000015301-mRNA-1"/>
    </source>
</evidence>
<keyword evidence="4" id="KW-0694">RNA-binding</keyword>
<dbReference type="Proteomes" id="UP000274756">
    <property type="component" value="Unassembled WGS sequence"/>
</dbReference>
<feature type="region of interest" description="Disordered" evidence="5">
    <location>
        <begin position="425"/>
        <end position="463"/>
    </location>
</feature>
<dbReference type="OrthoDB" id="2155283at2759"/>
<sequence>MGNVPGWLKSLRLHKYTQLLQQMDYNEMMQLTEQKLEKLNVTKGARKKILQSIQKLHERVHQIRQLETSIDEKSGDMACVIMELRNTMNTPIRAFVPKYLARNGYCDREENDGELDDENLPGHIIRLLGKIYSVLVDPCETRLFSLDDEYFYCLDQIFDRIAMHEAFTVVQKRCTANWRLRLRAMHSILNSLRNQKILSYSSTNYSTKSRLSNQCSRNVPMKQANGGTLREALLTRLSACETAAQMVSQSALQTFLETRNAQAAATAYYLGLASITSLLPHYMLSLHDLINARNMQCSPNDYYPQMNDQFSPHIFSPTNQQFHSQHQQHHIQQQRHHHHLQRRHHHQQQQMKVASSKMTFEEMMLQMSFNKPKEPLNQFINSQNMKDSSLMYANNFSQQQQFWNNFYENNSAIFDMQQNSVAKTNSSHNILSKSSDRLDTTSPAMSSKALTQGSSLSSQEASVNESRLTRTYLGSIQFNPLIEPLTVDVSHQPTMINNNKLPSLRCTSKTGNYSNDRALIDQTNNFPMKPSISENLYHHHQSVMSEHKRESDSNATNTWSIFSPSSVNMPPTSPIHVQNVEQLQQYIFPSGNQLSSNACGSGCSSSASGRSSGAGTPPALRVYNFANEQCGMVDELNAVCRDVAALTFNNTDF</sequence>
<feature type="domain" description="SAM" evidence="6">
    <location>
        <begin position="1"/>
        <end position="59"/>
    </location>
</feature>
<proteinExistence type="inferred from homology"/>
<dbReference type="InterPro" id="IPR050897">
    <property type="entry name" value="SMAUG/VTS1_RNA-bind"/>
</dbReference>
<dbReference type="InterPro" id="IPR001660">
    <property type="entry name" value="SAM"/>
</dbReference>
<evidence type="ECO:0000256" key="3">
    <source>
        <dbReference type="ARBA" id="ARBA00022490"/>
    </source>
</evidence>
<feature type="compositionally biased region" description="Basic residues" evidence="5">
    <location>
        <begin position="326"/>
        <end position="345"/>
    </location>
</feature>
<feature type="compositionally biased region" description="Polar residues" evidence="5">
    <location>
        <begin position="440"/>
        <end position="463"/>
    </location>
</feature>
<evidence type="ECO:0000256" key="5">
    <source>
        <dbReference type="SAM" id="MobiDB-lite"/>
    </source>
</evidence>
<dbReference type="WBParaSite" id="DME_0000015301-mRNA-1">
    <property type="protein sequence ID" value="DME_0000015301-mRNA-1"/>
    <property type="gene ID" value="DME_0000015301"/>
</dbReference>
<evidence type="ECO:0000256" key="2">
    <source>
        <dbReference type="ARBA" id="ARBA00008232"/>
    </source>
</evidence>
<dbReference type="InterPro" id="IPR037093">
    <property type="entry name" value="PHAT_dom_sf"/>
</dbReference>
<reference evidence="7 9" key="2">
    <citation type="submission" date="2018-11" db="EMBL/GenBank/DDBJ databases">
        <authorList>
            <consortium name="Pathogen Informatics"/>
        </authorList>
    </citation>
    <scope>NUCLEOTIDE SEQUENCE [LARGE SCALE GENOMIC DNA]</scope>
</reference>
<dbReference type="SUPFAM" id="SSF47769">
    <property type="entry name" value="SAM/Pointed domain"/>
    <property type="match status" value="1"/>
</dbReference>
<dbReference type="AlphaFoldDB" id="A0A158Q2I3"/>
<keyword evidence="3" id="KW-0963">Cytoplasm</keyword>
<dbReference type="Gene3D" id="1.25.40.170">
    <property type="entry name" value="Smaug, PHAT domain"/>
    <property type="match status" value="1"/>
</dbReference>
<evidence type="ECO:0000313" key="9">
    <source>
        <dbReference type="Proteomes" id="UP000274756"/>
    </source>
</evidence>
<dbReference type="EMBL" id="UYYG01001150">
    <property type="protein sequence ID" value="VDN54540.1"/>
    <property type="molecule type" value="Genomic_DNA"/>
</dbReference>
<evidence type="ECO:0000259" key="6">
    <source>
        <dbReference type="SMART" id="SM00454"/>
    </source>
</evidence>
<evidence type="ECO:0000256" key="1">
    <source>
        <dbReference type="ARBA" id="ARBA00004496"/>
    </source>
</evidence>
<dbReference type="Proteomes" id="UP000038040">
    <property type="component" value="Unplaced"/>
</dbReference>
<evidence type="ECO:0000313" key="8">
    <source>
        <dbReference type="Proteomes" id="UP000038040"/>
    </source>
</evidence>
<dbReference type="SMART" id="SM00454">
    <property type="entry name" value="SAM"/>
    <property type="match status" value="1"/>
</dbReference>
<dbReference type="GO" id="GO:0030371">
    <property type="term" value="F:translation repressor activity"/>
    <property type="evidence" value="ECO:0007669"/>
    <property type="project" value="InterPro"/>
</dbReference>
<evidence type="ECO:0000256" key="4">
    <source>
        <dbReference type="ARBA" id="ARBA00022884"/>
    </source>
</evidence>
<accession>A0A158Q2I3</accession>
<dbReference type="STRING" id="318479.A0A158Q2I3"/>
<organism evidence="8 10">
    <name type="scientific">Dracunculus medinensis</name>
    <name type="common">Guinea worm</name>
    <dbReference type="NCBI Taxonomy" id="318479"/>
    <lineage>
        <taxon>Eukaryota</taxon>
        <taxon>Metazoa</taxon>
        <taxon>Ecdysozoa</taxon>
        <taxon>Nematoda</taxon>
        <taxon>Chromadorea</taxon>
        <taxon>Rhabditida</taxon>
        <taxon>Spirurina</taxon>
        <taxon>Dracunculoidea</taxon>
        <taxon>Dracunculidae</taxon>
        <taxon>Dracunculus</taxon>
    </lineage>
</organism>
<keyword evidence="9" id="KW-1185">Reference proteome</keyword>
<dbReference type="GO" id="GO:0003729">
    <property type="term" value="F:mRNA binding"/>
    <property type="evidence" value="ECO:0007669"/>
    <property type="project" value="TreeGrafter"/>
</dbReference>
<protein>
    <submittedName>
        <fullName evidence="10">SAM domain-containing protein</fullName>
    </submittedName>
</protein>
<dbReference type="InterPro" id="IPR013761">
    <property type="entry name" value="SAM/pointed_sf"/>
</dbReference>
<comment type="subcellular location">
    <subcellularLocation>
        <location evidence="1">Cytoplasm</location>
    </subcellularLocation>
</comment>
<name>A0A158Q2I3_DRAME</name>
<dbReference type="GO" id="GO:0000289">
    <property type="term" value="P:nuclear-transcribed mRNA poly(A) tail shortening"/>
    <property type="evidence" value="ECO:0007669"/>
    <property type="project" value="TreeGrafter"/>
</dbReference>
<dbReference type="GO" id="GO:0000932">
    <property type="term" value="C:P-body"/>
    <property type="evidence" value="ECO:0007669"/>
    <property type="project" value="TreeGrafter"/>
</dbReference>